<dbReference type="RefSeq" id="WP_132083337.1">
    <property type="nucleotide sequence ID" value="NZ_SLUK01000001.1"/>
</dbReference>
<dbReference type="InterPro" id="IPR014016">
    <property type="entry name" value="UvrD-like_ATP-bd"/>
</dbReference>
<keyword evidence="4 11" id="KW-0347">Helicase</keyword>
<dbReference type="AlphaFoldDB" id="A0A9X8ULR8"/>
<dbReference type="GO" id="GO:0000725">
    <property type="term" value="P:recombinational repair"/>
    <property type="evidence" value="ECO:0007669"/>
    <property type="project" value="TreeGrafter"/>
</dbReference>
<dbReference type="InterPro" id="IPR013986">
    <property type="entry name" value="DExx_box_DNA_helicase_dom_sf"/>
</dbReference>
<feature type="compositionally biased region" description="Basic and acidic residues" evidence="12">
    <location>
        <begin position="437"/>
        <end position="450"/>
    </location>
</feature>
<evidence type="ECO:0000256" key="10">
    <source>
        <dbReference type="ARBA" id="ARBA00048988"/>
    </source>
</evidence>
<keyword evidence="3 11" id="KW-0378">Hydrolase</keyword>
<feature type="binding site" evidence="11">
    <location>
        <begin position="478"/>
        <end position="485"/>
    </location>
    <ligand>
        <name>ATP</name>
        <dbReference type="ChEBI" id="CHEBI:30616"/>
    </ligand>
</feature>
<evidence type="ECO:0000256" key="11">
    <source>
        <dbReference type="PROSITE-ProRule" id="PRU00560"/>
    </source>
</evidence>
<evidence type="ECO:0000256" key="4">
    <source>
        <dbReference type="ARBA" id="ARBA00022806"/>
    </source>
</evidence>
<dbReference type="PROSITE" id="PS51198">
    <property type="entry name" value="UVRD_HELICASE_ATP_BIND"/>
    <property type="match status" value="1"/>
</dbReference>
<dbReference type="PANTHER" id="PTHR11070">
    <property type="entry name" value="UVRD / RECB / PCRA DNA HELICASE FAMILY MEMBER"/>
    <property type="match status" value="1"/>
</dbReference>
<dbReference type="Gene3D" id="3.20.20.140">
    <property type="entry name" value="Metal-dependent hydrolases"/>
    <property type="match status" value="1"/>
</dbReference>
<dbReference type="EC" id="5.6.2.4" evidence="9"/>
<dbReference type="InterPro" id="IPR014017">
    <property type="entry name" value="DNA_helicase_UvrD-like_C"/>
</dbReference>
<dbReference type="SUPFAM" id="SSF52540">
    <property type="entry name" value="P-loop containing nucleoside triphosphate hydrolases"/>
    <property type="match status" value="1"/>
</dbReference>
<evidence type="ECO:0000256" key="3">
    <source>
        <dbReference type="ARBA" id="ARBA00022801"/>
    </source>
</evidence>
<evidence type="ECO:0000256" key="7">
    <source>
        <dbReference type="ARBA" id="ARBA00023235"/>
    </source>
</evidence>
<organism evidence="15 16">
    <name type="scientific">Harryflintia acetispora</name>
    <dbReference type="NCBI Taxonomy" id="1849041"/>
    <lineage>
        <taxon>Bacteria</taxon>
        <taxon>Bacillati</taxon>
        <taxon>Bacillota</taxon>
        <taxon>Clostridia</taxon>
        <taxon>Eubacteriales</taxon>
        <taxon>Oscillospiraceae</taxon>
        <taxon>Harryflintia</taxon>
    </lineage>
</organism>
<dbReference type="GO" id="GO:0043138">
    <property type="term" value="F:3'-5' DNA helicase activity"/>
    <property type="evidence" value="ECO:0007669"/>
    <property type="project" value="UniProtKB-EC"/>
</dbReference>
<dbReference type="InterPro" id="IPR000212">
    <property type="entry name" value="DNA_helicase_UvrD/REP"/>
</dbReference>
<dbReference type="PROSITE" id="PS51217">
    <property type="entry name" value="UVRD_HELICASE_CTER"/>
    <property type="match status" value="1"/>
</dbReference>
<dbReference type="CDD" id="cd18807">
    <property type="entry name" value="SF1_C_UvrD"/>
    <property type="match status" value="1"/>
</dbReference>
<evidence type="ECO:0000256" key="9">
    <source>
        <dbReference type="ARBA" id="ARBA00034808"/>
    </source>
</evidence>
<dbReference type="GO" id="GO:0005524">
    <property type="term" value="F:ATP binding"/>
    <property type="evidence" value="ECO:0007669"/>
    <property type="project" value="UniProtKB-UniRule"/>
</dbReference>
<keyword evidence="6" id="KW-0238">DNA-binding</keyword>
<name>A0A9X8ULR8_9FIRM</name>
<protein>
    <recommendedName>
        <fullName evidence="9">DNA 3'-5' helicase</fullName>
        <ecNumber evidence="9">5.6.2.4</ecNumber>
    </recommendedName>
</protein>
<gene>
    <name evidence="15" type="ORF">EDD78_10119</name>
</gene>
<keyword evidence="2 11" id="KW-0547">Nucleotide-binding</keyword>
<evidence type="ECO:0000256" key="5">
    <source>
        <dbReference type="ARBA" id="ARBA00022840"/>
    </source>
</evidence>
<dbReference type="GO" id="GO:0016787">
    <property type="term" value="F:hydrolase activity"/>
    <property type="evidence" value="ECO:0007669"/>
    <property type="project" value="UniProtKB-UniRule"/>
</dbReference>
<dbReference type="InterPro" id="IPR016195">
    <property type="entry name" value="Pol/histidinol_Pase-like"/>
</dbReference>
<dbReference type="GO" id="GO:0003677">
    <property type="term" value="F:DNA binding"/>
    <property type="evidence" value="ECO:0007669"/>
    <property type="project" value="UniProtKB-KW"/>
</dbReference>
<dbReference type="CDD" id="cd17932">
    <property type="entry name" value="DEXQc_UvrD"/>
    <property type="match status" value="1"/>
</dbReference>
<comment type="similarity">
    <text evidence="1">Belongs to the helicase family. UvrD subfamily.</text>
</comment>
<dbReference type="Pfam" id="PF13361">
    <property type="entry name" value="UvrD_C"/>
    <property type="match status" value="2"/>
</dbReference>
<keyword evidence="5 11" id="KW-0067">ATP-binding</keyword>
<evidence type="ECO:0000259" key="13">
    <source>
        <dbReference type="PROSITE" id="PS51198"/>
    </source>
</evidence>
<comment type="caution">
    <text evidence="15">The sequence shown here is derived from an EMBL/GenBank/DDBJ whole genome shotgun (WGS) entry which is preliminary data.</text>
</comment>
<evidence type="ECO:0000256" key="6">
    <source>
        <dbReference type="ARBA" id="ARBA00023125"/>
    </source>
</evidence>
<dbReference type="EMBL" id="SLUK01000001">
    <property type="protein sequence ID" value="TCL45042.1"/>
    <property type="molecule type" value="Genomic_DNA"/>
</dbReference>
<feature type="domain" description="UvrD-like helicase C-terminal" evidence="14">
    <location>
        <begin position="714"/>
        <end position="976"/>
    </location>
</feature>
<dbReference type="SUPFAM" id="SSF89550">
    <property type="entry name" value="PHP domain-like"/>
    <property type="match status" value="1"/>
</dbReference>
<dbReference type="InterPro" id="IPR027417">
    <property type="entry name" value="P-loop_NTPase"/>
</dbReference>
<dbReference type="CDD" id="cd19067">
    <property type="entry name" value="PfuEndoQ-like"/>
    <property type="match status" value="1"/>
</dbReference>
<evidence type="ECO:0000256" key="8">
    <source>
        <dbReference type="ARBA" id="ARBA00034617"/>
    </source>
</evidence>
<keyword evidence="7" id="KW-0413">Isomerase</keyword>
<proteinExistence type="inferred from homology"/>
<dbReference type="Gene3D" id="1.10.10.160">
    <property type="match status" value="1"/>
</dbReference>
<dbReference type="PANTHER" id="PTHR11070:SF2">
    <property type="entry name" value="ATP-DEPENDENT DNA HELICASE SRS2"/>
    <property type="match status" value="1"/>
</dbReference>
<feature type="region of interest" description="Disordered" evidence="12">
    <location>
        <begin position="429"/>
        <end position="465"/>
    </location>
</feature>
<dbReference type="Pfam" id="PF00580">
    <property type="entry name" value="UvrD-helicase"/>
    <property type="match status" value="2"/>
</dbReference>
<keyword evidence="16" id="KW-1185">Reference proteome</keyword>
<sequence>MLIADLHIHSHYARATSRDCAPEALDRHARRKGIHLLGTGDFTHPGWRAELYEKLRPAEEGLYTLREEYRLPAGVAGEGEEPRFVVSGEISSIYKQGGRVRKVHNLILLPSLEAAASLSHRLEAIGNLHSDGRPILGLSSQDLLEITLDVCPEAVFIPAHIWTPHFSLFGAYSGFDTIEECFGDLTGEIHALETGLSSDPPMNWRLSALDRYLLVSNSDAHSPQKLGRECNLLTCPMSYPALRQAIGGERHEGFYGTIEFFPEEGKYHYDGHRKCGVCLRPAETGEQGGRCPVCGSRITVGVLHRVEELADRPEGYRPAAAKPFESLVPLPEVIAASTGLGSGSVRVQKQYDYLLRQLGPEFQILRETPIGEIERCAGGYVAEGVRRLRAGQVEVRPGYDGEYGRVQILSEHERGLLTGQLFFFGEEAAAPPKKREHTPEPRPAAKEAAAREAPGPEGLSAEQHEAAASAAPAVAVIAGPGTGKTRTLVGRVAELIGQRGAKPSEITAVTFTNKAAGEMRQRLQKTLGKRAANALQIGTFHSISLGLIPQTERPAVVDEYGALGLVEDILRVRGIKGKARDLLDAISRRKNGLPEKHALPDGVFEDYCAALAQYGAMDYDDILLRALALFGDERQAKKLHSRFTHLLIDEFQDISDTQYRLIECWGQKSKSIFAIGDPDQSIYGFRGSSARCFERFLQERPGALTVRLRQNYRSTPEILGAALPLIEADGPPRGLWPQRQSGEQVRILKAEDPYSEAIFIAKEIGRMVGGVDMLEAHGAKEGQSRENLSFSDIGVLYRTHRQAALIEECLQKEGIPYVVAGRDGLLAEQPVRRVLDFLRYLWEPHDLLSLRGWLRAESMGADGIIGRYRMGEQTPERLALLLQGEEEGGALAELIARFAPLIGKGRPDALLELWCRSREIFDPALERLQNTAVLYETLEDFLLNLALGRESDVVRSGGRAYAPDAVHLSTLHGAKGLEFPVVFLCGAQKDLLPLKGKDCDMAEERRLFYVGLTRAKDELLVLYSGEPSEFLPRLPDGPCVRGKAEVRRRALELGRQMSLF</sequence>
<dbReference type="Gene3D" id="3.40.50.300">
    <property type="entry name" value="P-loop containing nucleotide triphosphate hydrolases"/>
    <property type="match status" value="3"/>
</dbReference>
<evidence type="ECO:0000256" key="12">
    <source>
        <dbReference type="SAM" id="MobiDB-lite"/>
    </source>
</evidence>
<accession>A0A9X8ULR8</accession>
<reference evidence="15 16" key="1">
    <citation type="submission" date="2019-03" db="EMBL/GenBank/DDBJ databases">
        <title>Genomic Encyclopedia of Type Strains, Phase IV (KMG-IV): sequencing the most valuable type-strain genomes for metagenomic binning, comparative biology and taxonomic classification.</title>
        <authorList>
            <person name="Goeker M."/>
        </authorList>
    </citation>
    <scope>NUCLEOTIDE SEQUENCE [LARGE SCALE GENOMIC DNA]</scope>
    <source>
        <strain evidence="15 16">DSM 100433</strain>
    </source>
</reference>
<evidence type="ECO:0000259" key="14">
    <source>
        <dbReference type="PROSITE" id="PS51217"/>
    </source>
</evidence>
<evidence type="ECO:0000313" key="15">
    <source>
        <dbReference type="EMBL" id="TCL45042.1"/>
    </source>
</evidence>
<evidence type="ECO:0000256" key="2">
    <source>
        <dbReference type="ARBA" id="ARBA00022741"/>
    </source>
</evidence>
<evidence type="ECO:0000313" key="16">
    <source>
        <dbReference type="Proteomes" id="UP000294682"/>
    </source>
</evidence>
<feature type="domain" description="UvrD-like helicase ATP-binding" evidence="13">
    <location>
        <begin position="457"/>
        <end position="715"/>
    </location>
</feature>
<comment type="catalytic activity">
    <reaction evidence="10">
        <text>ATP + H2O = ADP + phosphate + H(+)</text>
        <dbReference type="Rhea" id="RHEA:13065"/>
        <dbReference type="ChEBI" id="CHEBI:15377"/>
        <dbReference type="ChEBI" id="CHEBI:15378"/>
        <dbReference type="ChEBI" id="CHEBI:30616"/>
        <dbReference type="ChEBI" id="CHEBI:43474"/>
        <dbReference type="ChEBI" id="CHEBI:456216"/>
        <dbReference type="EC" id="5.6.2.4"/>
    </reaction>
</comment>
<feature type="compositionally biased region" description="Low complexity" evidence="12">
    <location>
        <begin position="451"/>
        <end position="465"/>
    </location>
</feature>
<comment type="catalytic activity">
    <reaction evidence="8">
        <text>Couples ATP hydrolysis with the unwinding of duplex DNA by translocating in the 3'-5' direction.</text>
        <dbReference type="EC" id="5.6.2.4"/>
    </reaction>
</comment>
<evidence type="ECO:0000256" key="1">
    <source>
        <dbReference type="ARBA" id="ARBA00009922"/>
    </source>
</evidence>
<dbReference type="Proteomes" id="UP000294682">
    <property type="component" value="Unassembled WGS sequence"/>
</dbReference>
<dbReference type="Gene3D" id="1.10.486.10">
    <property type="entry name" value="PCRA, domain 4"/>
    <property type="match status" value="2"/>
</dbReference>